<comment type="caution">
    <text evidence="2">The sequence shown here is derived from an EMBL/GenBank/DDBJ whole genome shotgun (WGS) entry which is preliminary data.</text>
</comment>
<proteinExistence type="predicted"/>
<reference evidence="2 4" key="2">
    <citation type="journal article" date="2018" name="PLoS ONE">
        <title>The draft genome of Kipferlia bialata reveals reductive genome evolution in fornicate parasites.</title>
        <authorList>
            <person name="Tanifuji G."/>
            <person name="Takabayashi S."/>
            <person name="Kume K."/>
            <person name="Takagi M."/>
            <person name="Nakayama T."/>
            <person name="Kamikawa R."/>
            <person name="Inagaki Y."/>
            <person name="Hashimoto T."/>
        </authorList>
    </citation>
    <scope>NUCLEOTIDE SEQUENCE [LARGE SCALE GENOMIC DNA]</scope>
    <source>
        <strain evidence="2">NY0173</strain>
    </source>
</reference>
<protein>
    <submittedName>
        <fullName evidence="2">Uncharacterized protein</fullName>
    </submittedName>
</protein>
<evidence type="ECO:0000313" key="2">
    <source>
        <dbReference type="EMBL" id="GCA62409.1"/>
    </source>
</evidence>
<dbReference type="EMBL" id="BDIP01000211">
    <property type="protein sequence ID" value="GCA62135.1"/>
    <property type="molecule type" value="Genomic_DNA"/>
</dbReference>
<evidence type="ECO:0000313" key="4">
    <source>
        <dbReference type="Proteomes" id="UP000265618"/>
    </source>
</evidence>
<gene>
    <name evidence="1" type="ORF">KIPB_001471</name>
    <name evidence="2" type="ORF">KIPB_003354</name>
    <name evidence="3" type="ORF">KIPB_005593</name>
</gene>
<name>A0A391NVC3_9EUKA</name>
<keyword evidence="4" id="KW-1185">Reference proteome</keyword>
<accession>A0A391NVC3</accession>
<organism evidence="2 4">
    <name type="scientific">Kipferlia bialata</name>
    <dbReference type="NCBI Taxonomy" id="797122"/>
    <lineage>
        <taxon>Eukaryota</taxon>
        <taxon>Metamonada</taxon>
        <taxon>Carpediemonas-like organisms</taxon>
        <taxon>Kipferlia</taxon>
    </lineage>
</organism>
<sequence>FICTSHVAKFFR</sequence>
<reference evidence="2" key="1">
    <citation type="submission" date="2016-10" db="EMBL/GenBank/DDBJ databases">
        <authorList>
            <person name="Tanifuji G."/>
            <person name="Kume K."/>
            <person name="Nakayama T."/>
            <person name="Takabayashi S."/>
            <person name="Hashimoto T."/>
        </authorList>
    </citation>
    <scope>NUCLEOTIDE SEQUENCE</scope>
    <source>
        <strain evidence="2">NY0173</strain>
    </source>
</reference>
<dbReference type="EMBL" id="BDIP01001326">
    <property type="protein sequence ID" value="GCA62758.1"/>
    <property type="molecule type" value="Genomic_DNA"/>
</dbReference>
<evidence type="ECO:0000313" key="1">
    <source>
        <dbReference type="EMBL" id="GCA62135.1"/>
    </source>
</evidence>
<dbReference type="Proteomes" id="UP000265618">
    <property type="component" value="Unassembled WGS sequence"/>
</dbReference>
<dbReference type="EMBL" id="BDIP01000636">
    <property type="protein sequence ID" value="GCA62409.1"/>
    <property type="molecule type" value="Genomic_DNA"/>
</dbReference>
<evidence type="ECO:0000313" key="3">
    <source>
        <dbReference type="EMBL" id="GCA62758.1"/>
    </source>
</evidence>
<feature type="non-terminal residue" evidence="2">
    <location>
        <position position="1"/>
    </location>
</feature>